<feature type="domain" description="Mur ligase C-terminal" evidence="11">
    <location>
        <begin position="303"/>
        <end position="427"/>
    </location>
</feature>
<comment type="caution">
    <text evidence="12">The sequence shown here is derived from an EMBL/GenBank/DDBJ whole genome shotgun (WGS) entry which is preliminary data.</text>
</comment>
<dbReference type="Gene3D" id="3.90.190.20">
    <property type="entry name" value="Mur ligase, C-terminal domain"/>
    <property type="match status" value="1"/>
</dbReference>
<evidence type="ECO:0000256" key="5">
    <source>
        <dbReference type="ARBA" id="ARBA00022741"/>
    </source>
</evidence>
<dbReference type="EC" id="6.3.2.17" evidence="2"/>
<evidence type="ECO:0000256" key="10">
    <source>
        <dbReference type="PIRNR" id="PIRNR001563"/>
    </source>
</evidence>
<organism evidence="12 13">
    <name type="scientific">Pseudonocardia spirodelae</name>
    <dbReference type="NCBI Taxonomy" id="3133431"/>
    <lineage>
        <taxon>Bacteria</taxon>
        <taxon>Bacillati</taxon>
        <taxon>Actinomycetota</taxon>
        <taxon>Actinomycetes</taxon>
        <taxon>Pseudonocardiales</taxon>
        <taxon>Pseudonocardiaceae</taxon>
        <taxon>Pseudonocardia</taxon>
    </lineage>
</organism>
<keyword evidence="6 10" id="KW-0067">ATP-binding</keyword>
<evidence type="ECO:0000256" key="9">
    <source>
        <dbReference type="ARBA" id="ARBA00047493"/>
    </source>
</evidence>
<keyword evidence="4" id="KW-0479">Metal-binding</keyword>
<evidence type="ECO:0000313" key="13">
    <source>
        <dbReference type="Proteomes" id="UP001364211"/>
    </source>
</evidence>
<dbReference type="PANTHER" id="PTHR11136:SF0">
    <property type="entry name" value="DIHYDROFOLATE SYNTHETASE-RELATED"/>
    <property type="match status" value="1"/>
</dbReference>
<keyword evidence="3 10" id="KW-0436">Ligase</keyword>
<reference evidence="12 13" key="1">
    <citation type="submission" date="2024-03" db="EMBL/GenBank/DDBJ databases">
        <title>Draft genome sequence of Pseudonocardia sp. DW16-2.</title>
        <authorList>
            <person name="Duangmal K."/>
        </authorList>
    </citation>
    <scope>NUCLEOTIDE SEQUENCE [LARGE SCALE GENOMIC DNA]</scope>
    <source>
        <strain evidence="12 13">DW16-2</strain>
    </source>
</reference>
<comment type="catalytic activity">
    <reaction evidence="9">
        <text>(6S)-5,6,7,8-tetrahydrofolyl-(gamma-L-Glu)(n) + L-glutamate + ATP = (6S)-5,6,7,8-tetrahydrofolyl-(gamma-L-Glu)(n+1) + ADP + phosphate + H(+)</text>
        <dbReference type="Rhea" id="RHEA:10580"/>
        <dbReference type="Rhea" id="RHEA-COMP:14738"/>
        <dbReference type="Rhea" id="RHEA-COMP:14740"/>
        <dbReference type="ChEBI" id="CHEBI:15378"/>
        <dbReference type="ChEBI" id="CHEBI:29985"/>
        <dbReference type="ChEBI" id="CHEBI:30616"/>
        <dbReference type="ChEBI" id="CHEBI:43474"/>
        <dbReference type="ChEBI" id="CHEBI:141005"/>
        <dbReference type="ChEBI" id="CHEBI:456216"/>
        <dbReference type="EC" id="6.3.2.17"/>
    </reaction>
</comment>
<accession>A0ABU8T4X2</accession>
<evidence type="ECO:0000256" key="1">
    <source>
        <dbReference type="ARBA" id="ARBA00008276"/>
    </source>
</evidence>
<evidence type="ECO:0000313" key="12">
    <source>
        <dbReference type="EMBL" id="MEJ8278601.1"/>
    </source>
</evidence>
<evidence type="ECO:0000256" key="2">
    <source>
        <dbReference type="ARBA" id="ARBA00013025"/>
    </source>
</evidence>
<dbReference type="InterPro" id="IPR036615">
    <property type="entry name" value="Mur_ligase_C_dom_sf"/>
</dbReference>
<dbReference type="InterPro" id="IPR018109">
    <property type="entry name" value="Folylpolyglutamate_synth_CS"/>
</dbReference>
<evidence type="ECO:0000256" key="4">
    <source>
        <dbReference type="ARBA" id="ARBA00022723"/>
    </source>
</evidence>
<evidence type="ECO:0000256" key="8">
    <source>
        <dbReference type="ARBA" id="ARBA00030592"/>
    </source>
</evidence>
<protein>
    <recommendedName>
        <fullName evidence="2">tetrahydrofolate synthase</fullName>
        <ecNumber evidence="2">6.3.2.17</ecNumber>
    </recommendedName>
    <alternativeName>
        <fullName evidence="8">Tetrahydrofolylpolyglutamate synthase</fullName>
    </alternativeName>
</protein>
<comment type="similarity">
    <text evidence="1 10">Belongs to the folylpolyglutamate synthase family.</text>
</comment>
<keyword evidence="7" id="KW-0460">Magnesium</keyword>
<evidence type="ECO:0000256" key="7">
    <source>
        <dbReference type="ARBA" id="ARBA00022842"/>
    </source>
</evidence>
<sequence length="448" mass="45993">MFADQDELERFLLSRPATGRRNGTAPDAPRDRTREVLAGLGDPQEAVRTVHVAGTAGKGSVCAFVASLLTRHGFRVGVQASPHVYTVRERFRIGDLPVRADVLDDRLAAVARSVATVEARRGERCSFFEVVTALGFAAVAGRADYAVVETGIGGRLDPTNVVARPDKLAVLTAIGLDHVDLLGSTLGEIATQKAGILPVGGRAVLARGGPETDAAVAREAAFRDTLLDVVDVAAAAAPARTGPAGTTVDLAGWSDVPLGLHGRHQAGNAVLALHAVSVIARRDGWTLDPLAVRQGLALTSLPGRFERRTVDGTPVVLDGAHDALKLSALATTVAETHPGRPVTWVLALARDKDLGEAVRAVAGAAARVVATGLPGGRHASRHWSPSEVAAAARAAGVPAVAVADPADAVDHALTTGGGDPVVVAGSFRLPGAVGSRLDRAAVPEGQPA</sequence>
<evidence type="ECO:0000256" key="3">
    <source>
        <dbReference type="ARBA" id="ARBA00022598"/>
    </source>
</evidence>
<dbReference type="NCBIfam" id="TIGR01499">
    <property type="entry name" value="folC"/>
    <property type="match status" value="1"/>
</dbReference>
<keyword evidence="13" id="KW-1185">Reference proteome</keyword>
<evidence type="ECO:0000259" key="11">
    <source>
        <dbReference type="Pfam" id="PF02875"/>
    </source>
</evidence>
<dbReference type="Proteomes" id="UP001364211">
    <property type="component" value="Unassembled WGS sequence"/>
</dbReference>
<dbReference type="PANTHER" id="PTHR11136">
    <property type="entry name" value="FOLYLPOLYGLUTAMATE SYNTHASE-RELATED"/>
    <property type="match status" value="1"/>
</dbReference>
<dbReference type="EMBL" id="JBBJUP010000004">
    <property type="protein sequence ID" value="MEJ8278601.1"/>
    <property type="molecule type" value="Genomic_DNA"/>
</dbReference>
<dbReference type="Pfam" id="PF02875">
    <property type="entry name" value="Mur_ligase_C"/>
    <property type="match status" value="1"/>
</dbReference>
<dbReference type="SUPFAM" id="SSF53244">
    <property type="entry name" value="MurD-like peptide ligases, peptide-binding domain"/>
    <property type="match status" value="1"/>
</dbReference>
<proteinExistence type="inferred from homology"/>
<dbReference type="RefSeq" id="WP_340287051.1">
    <property type="nucleotide sequence ID" value="NZ_JBBJUP010000004.1"/>
</dbReference>
<gene>
    <name evidence="12" type="ORF">WJX68_06630</name>
</gene>
<dbReference type="SUPFAM" id="SSF53623">
    <property type="entry name" value="MurD-like peptide ligases, catalytic domain"/>
    <property type="match status" value="1"/>
</dbReference>
<dbReference type="InterPro" id="IPR001645">
    <property type="entry name" value="Folylpolyglutamate_synth"/>
</dbReference>
<evidence type="ECO:0000256" key="6">
    <source>
        <dbReference type="ARBA" id="ARBA00022840"/>
    </source>
</evidence>
<keyword evidence="5 10" id="KW-0547">Nucleotide-binding</keyword>
<dbReference type="InterPro" id="IPR036565">
    <property type="entry name" value="Mur-like_cat_sf"/>
</dbReference>
<name>A0ABU8T4X2_9PSEU</name>
<dbReference type="Gene3D" id="3.40.1190.10">
    <property type="entry name" value="Mur-like, catalytic domain"/>
    <property type="match status" value="1"/>
</dbReference>
<dbReference type="InterPro" id="IPR004101">
    <property type="entry name" value="Mur_ligase_C"/>
</dbReference>
<dbReference type="PIRSF" id="PIRSF001563">
    <property type="entry name" value="Folylpolyglu_synth"/>
    <property type="match status" value="1"/>
</dbReference>
<dbReference type="PROSITE" id="PS01012">
    <property type="entry name" value="FOLYLPOLYGLU_SYNT_2"/>
    <property type="match status" value="1"/>
</dbReference>